<dbReference type="OrthoDB" id="7777179at2759"/>
<proteinExistence type="predicted"/>
<feature type="region of interest" description="Disordered" evidence="1">
    <location>
        <begin position="90"/>
        <end position="110"/>
    </location>
</feature>
<name>A0A9Q0NFL6_9DIPT</name>
<evidence type="ECO:0000313" key="4">
    <source>
        <dbReference type="Proteomes" id="UP001151699"/>
    </source>
</evidence>
<dbReference type="EMBL" id="WJQU01000001">
    <property type="protein sequence ID" value="KAJ6648957.1"/>
    <property type="molecule type" value="Genomic_DNA"/>
</dbReference>
<accession>A0A9Q0NFL6</accession>
<evidence type="ECO:0000256" key="1">
    <source>
        <dbReference type="SAM" id="MobiDB-lite"/>
    </source>
</evidence>
<dbReference type="Proteomes" id="UP001151699">
    <property type="component" value="Chromosome A"/>
</dbReference>
<keyword evidence="4" id="KW-1185">Reference proteome</keyword>
<dbReference type="AlphaFoldDB" id="A0A9Q0NFL6"/>
<evidence type="ECO:0000256" key="2">
    <source>
        <dbReference type="SAM" id="SignalP"/>
    </source>
</evidence>
<evidence type="ECO:0000313" key="3">
    <source>
        <dbReference type="EMBL" id="KAJ6648957.1"/>
    </source>
</evidence>
<sequence length="763" mass="86622">MISVSLISLCCVCMFIQTVTADDDVVVIEGRNVNSSDIKAVLGNRNRTKIYVYVVDTFYVDEDLKLNGIKELQIFANTWYVERPVTFDLSGSDGESQEAESEDGLAGNPGNDGMDGGNFLALANEVTGINYLTVISNGGNGGDGQEGTGSDDVYVLLNANSDLSNSGWFSSGEDLVHHFKNYFNENGYISEINDINDHTSLYAVFVHNKKVSFNIRLHPWKCCGSIGMGGVGGLGGERGNLVFLHVGDSPSHDRESPTFVQIDGSIGKIGTDGRTCVTYALDVKVDIELKKVILIFLPLHHSFSTEFTILSHTNSSECPPVFVSVNPEEVNFSEPNNPIENIPAVIGYKRFLLQNMRNASLIDVVQRTYKAIDENQDITREYSVKDLVLEACELEENYFELKQFTDMDSLFQSLFDKAERLELRNMSRDEERALAQLRLILKFKSYDLKESSILILNIEAYVETMISNIENRNDRLPTITNINDMDLINNLNRLRFAVNRNFILGVYHHVIKEFQRTYFPFAVEYLEAYSILTTGYNNLDDIISTSTTNLNTLIKGIPSTKNREIWKDLNQIDYTSPGNALFIWKNVDVRDKVRELFDGKRVKLFADVKLMKERFNAFKYNKVDLVFRAADKTVNDQLNEVLQSFDLFLNHTGQSVIRCNRNFYQIRHDWMSTLTSFKKDGNQLPLSHTLIDDKLRDNEPTFSPFALWEVQLIVIEKAYPTELARLGHFDINIELHGTGNFIEENASICENENLSKFFMKINN</sequence>
<reference evidence="3" key="1">
    <citation type="submission" date="2022-07" db="EMBL/GenBank/DDBJ databases">
        <authorList>
            <person name="Trinca V."/>
            <person name="Uliana J.V.C."/>
            <person name="Torres T.T."/>
            <person name="Ward R.J."/>
            <person name="Monesi N."/>
        </authorList>
    </citation>
    <scope>NUCLEOTIDE SEQUENCE</scope>
    <source>
        <strain evidence="3">HSMRA1968</strain>
        <tissue evidence="3">Whole embryos</tissue>
    </source>
</reference>
<gene>
    <name evidence="3" type="ORF">Bhyg_04189</name>
</gene>
<organism evidence="3 4">
    <name type="scientific">Pseudolycoriella hygida</name>
    <dbReference type="NCBI Taxonomy" id="35572"/>
    <lineage>
        <taxon>Eukaryota</taxon>
        <taxon>Metazoa</taxon>
        <taxon>Ecdysozoa</taxon>
        <taxon>Arthropoda</taxon>
        <taxon>Hexapoda</taxon>
        <taxon>Insecta</taxon>
        <taxon>Pterygota</taxon>
        <taxon>Neoptera</taxon>
        <taxon>Endopterygota</taxon>
        <taxon>Diptera</taxon>
        <taxon>Nematocera</taxon>
        <taxon>Sciaroidea</taxon>
        <taxon>Sciaridae</taxon>
        <taxon>Pseudolycoriella</taxon>
    </lineage>
</organism>
<comment type="caution">
    <text evidence="3">The sequence shown here is derived from an EMBL/GenBank/DDBJ whole genome shotgun (WGS) entry which is preliminary data.</text>
</comment>
<feature type="chain" id="PRO_5040404417" evidence="2">
    <location>
        <begin position="22"/>
        <end position="763"/>
    </location>
</feature>
<keyword evidence="2" id="KW-0732">Signal</keyword>
<protein>
    <submittedName>
        <fullName evidence="3">Uncharacterized protein</fullName>
    </submittedName>
</protein>
<feature type="signal peptide" evidence="2">
    <location>
        <begin position="1"/>
        <end position="21"/>
    </location>
</feature>